<dbReference type="PROSITE" id="PS50889">
    <property type="entry name" value="S4"/>
    <property type="match status" value="1"/>
</dbReference>
<dbReference type="InterPro" id="IPR014330">
    <property type="entry name" value="RNA-bd_S4-rel_YaaA"/>
</dbReference>
<comment type="caution">
    <text evidence="2">The sequence shown here is derived from an EMBL/GenBank/DDBJ whole genome shotgun (WGS) entry which is preliminary data.</text>
</comment>
<dbReference type="Gene3D" id="3.10.290.10">
    <property type="entry name" value="RNA-binding S4 domain"/>
    <property type="match status" value="1"/>
</dbReference>
<proteinExistence type="predicted"/>
<dbReference type="RefSeq" id="WP_183279579.1">
    <property type="nucleotide sequence ID" value="NZ_BLZR01000001.1"/>
</dbReference>
<accession>A0A6V8SNJ8</accession>
<dbReference type="EMBL" id="BLZR01000001">
    <property type="protein sequence ID" value="GFP78276.1"/>
    <property type="molecule type" value="Genomic_DNA"/>
</dbReference>
<dbReference type="SUPFAM" id="SSF55174">
    <property type="entry name" value="Alpha-L RNA-binding motif"/>
    <property type="match status" value="1"/>
</dbReference>
<keyword evidence="3" id="KW-1185">Reference proteome</keyword>
<dbReference type="NCBIfam" id="TIGR02988">
    <property type="entry name" value="YaaA_near_RecF"/>
    <property type="match status" value="1"/>
</dbReference>
<dbReference type="Proteomes" id="UP000580568">
    <property type="component" value="Unassembled WGS sequence"/>
</dbReference>
<reference evidence="2 3" key="1">
    <citation type="submission" date="2020-07" db="EMBL/GenBank/DDBJ databases">
        <title>A new beta-1,3-glucan-decomposing anaerobic bacterium isolated from anoxic soil subjected to biological soil disinfestation.</title>
        <authorList>
            <person name="Ueki A."/>
            <person name="Tonouchi A."/>
        </authorList>
    </citation>
    <scope>NUCLEOTIDE SEQUENCE [LARGE SCALE GENOMIC DNA]</scope>
    <source>
        <strain evidence="2 3">TW1</strain>
    </source>
</reference>
<gene>
    <name evidence="2" type="ORF">bsdtw1_04483</name>
</gene>
<sequence>MNEIRIDTEFIKLDAFLKWCGAASTGAEAKIYVQEGDVLVNGEVCLQRGKKLRINDVVTFDNEDYKII</sequence>
<keyword evidence="1" id="KW-0694">RNA-binding</keyword>
<evidence type="ECO:0000313" key="2">
    <source>
        <dbReference type="EMBL" id="GFP78276.1"/>
    </source>
</evidence>
<dbReference type="InterPro" id="IPR036986">
    <property type="entry name" value="S4_RNA-bd_sf"/>
</dbReference>
<evidence type="ECO:0000256" key="1">
    <source>
        <dbReference type="PROSITE-ProRule" id="PRU00182"/>
    </source>
</evidence>
<dbReference type="CDD" id="cd00165">
    <property type="entry name" value="S4"/>
    <property type="match status" value="1"/>
</dbReference>
<evidence type="ECO:0000313" key="3">
    <source>
        <dbReference type="Proteomes" id="UP000580568"/>
    </source>
</evidence>
<organism evidence="2 3">
    <name type="scientific">Clostridium fungisolvens</name>
    <dbReference type="NCBI Taxonomy" id="1604897"/>
    <lineage>
        <taxon>Bacteria</taxon>
        <taxon>Bacillati</taxon>
        <taxon>Bacillota</taxon>
        <taxon>Clostridia</taxon>
        <taxon>Eubacteriales</taxon>
        <taxon>Clostridiaceae</taxon>
        <taxon>Clostridium</taxon>
    </lineage>
</organism>
<name>A0A6V8SNJ8_9CLOT</name>
<dbReference type="Pfam" id="PF13275">
    <property type="entry name" value="S4_2"/>
    <property type="match status" value="1"/>
</dbReference>
<protein>
    <submittedName>
        <fullName evidence="2">Uncharacterized protein</fullName>
    </submittedName>
</protein>
<dbReference type="AlphaFoldDB" id="A0A6V8SNJ8"/>
<dbReference type="GO" id="GO:0003723">
    <property type="term" value="F:RNA binding"/>
    <property type="evidence" value="ECO:0007669"/>
    <property type="project" value="UniProtKB-KW"/>
</dbReference>